<name>A0ABT1AUL2_9FLAO</name>
<accession>A0ABT1AUL2</accession>
<reference evidence="2 3" key="1">
    <citation type="submission" date="2022-06" db="EMBL/GenBank/DDBJ databases">
        <authorList>
            <person name="Xuan X."/>
        </authorList>
    </citation>
    <scope>NUCLEOTIDE SEQUENCE [LARGE SCALE GENOMIC DNA]</scope>
    <source>
        <strain evidence="2 3">2V75</strain>
    </source>
</reference>
<dbReference type="Gene3D" id="3.30.300.30">
    <property type="match status" value="1"/>
</dbReference>
<dbReference type="InterPro" id="IPR042099">
    <property type="entry name" value="ANL_N_sf"/>
</dbReference>
<dbReference type="InterPro" id="IPR045851">
    <property type="entry name" value="AMP-bd_C_sf"/>
</dbReference>
<protein>
    <submittedName>
        <fullName evidence="2">Amino acid adenylation domain-containing protein</fullName>
    </submittedName>
</protein>
<dbReference type="PANTHER" id="PTHR45527">
    <property type="entry name" value="NONRIBOSOMAL PEPTIDE SYNTHETASE"/>
    <property type="match status" value="1"/>
</dbReference>
<dbReference type="Proteomes" id="UP001206312">
    <property type="component" value="Unassembled WGS sequence"/>
</dbReference>
<dbReference type="EMBL" id="JAMXIB010000001">
    <property type="protein sequence ID" value="MCO5723315.1"/>
    <property type="molecule type" value="Genomic_DNA"/>
</dbReference>
<comment type="caution">
    <text evidence="2">The sequence shown here is derived from an EMBL/GenBank/DDBJ whole genome shotgun (WGS) entry which is preliminary data.</text>
</comment>
<evidence type="ECO:0000313" key="3">
    <source>
        <dbReference type="Proteomes" id="UP001206312"/>
    </source>
</evidence>
<evidence type="ECO:0000313" key="2">
    <source>
        <dbReference type="EMBL" id="MCO5723315.1"/>
    </source>
</evidence>
<proteinExistence type="predicted"/>
<sequence length="506" mass="57850">MKINLIEYFEETAMKFPERTALVDGSSSWSFKELRSRSVFIGEVLANTYKRINRPVAVYLPKSNEAISIFLGTMYSGNCYAPLDAKAPMAKIETILKNLDPLCVITNTSLLPNLREINAEFEIINIDDLEYVEVSPPEIFRQCIDFDPAYILHTSGSTGVPKGVVISHLSIIDYMNWVVDTFGITEEERVGNQTPFIFDMSTLDIYLMIFAGASVFLIPEQHFIFPAKLLEYINEHHINLIFWVPSVFVNIANLRLLDSIKTPTIKKVLFGGEVMPPKHLEYWIQSLRDQNVIYGNLYGPTEITGTCACYVVDETFDPEESVPIGKPCRNTDILVLNERNELCEIGERGELCVRGSSLALGYWRDFKKTESVFVQNPLNTSFPERIYRTGDIVYTREDGQMMYVGRKDFQIKLHGYRIDLGEIEHNILSAFDTINAGVFFDQNKREIVLCYESDEEISIKEFRVKLSTVLSKQMIPTRYIRMESLPKSPSGKIDRSYLNDKINGNN</sequence>
<feature type="domain" description="AMP-dependent synthetase/ligase" evidence="1">
    <location>
        <begin position="9"/>
        <end position="363"/>
    </location>
</feature>
<evidence type="ECO:0000259" key="1">
    <source>
        <dbReference type="Pfam" id="PF00501"/>
    </source>
</evidence>
<dbReference type="Gene3D" id="3.40.50.12780">
    <property type="entry name" value="N-terminal domain of ligase-like"/>
    <property type="match status" value="1"/>
</dbReference>
<dbReference type="NCBIfam" id="TIGR01733">
    <property type="entry name" value="AA-adenyl-dom"/>
    <property type="match status" value="1"/>
</dbReference>
<dbReference type="PANTHER" id="PTHR45527:SF1">
    <property type="entry name" value="FATTY ACID SYNTHASE"/>
    <property type="match status" value="1"/>
</dbReference>
<dbReference type="Pfam" id="PF00501">
    <property type="entry name" value="AMP-binding"/>
    <property type="match status" value="1"/>
</dbReference>
<dbReference type="PROSITE" id="PS00455">
    <property type="entry name" value="AMP_BINDING"/>
    <property type="match status" value="1"/>
</dbReference>
<organism evidence="2 3">
    <name type="scientific">Robiginitalea marina</name>
    <dbReference type="NCBI Taxonomy" id="2954105"/>
    <lineage>
        <taxon>Bacteria</taxon>
        <taxon>Pseudomonadati</taxon>
        <taxon>Bacteroidota</taxon>
        <taxon>Flavobacteriia</taxon>
        <taxon>Flavobacteriales</taxon>
        <taxon>Flavobacteriaceae</taxon>
        <taxon>Robiginitalea</taxon>
    </lineage>
</organism>
<dbReference type="RefSeq" id="WP_252739694.1">
    <property type="nucleotide sequence ID" value="NZ_JAMXIB010000001.1"/>
</dbReference>
<dbReference type="InterPro" id="IPR010071">
    <property type="entry name" value="AA_adenyl_dom"/>
</dbReference>
<dbReference type="InterPro" id="IPR020845">
    <property type="entry name" value="AMP-binding_CS"/>
</dbReference>
<dbReference type="CDD" id="cd05930">
    <property type="entry name" value="A_NRPS"/>
    <property type="match status" value="1"/>
</dbReference>
<dbReference type="SUPFAM" id="SSF56801">
    <property type="entry name" value="Acetyl-CoA synthetase-like"/>
    <property type="match status" value="1"/>
</dbReference>
<dbReference type="InterPro" id="IPR000873">
    <property type="entry name" value="AMP-dep_synth/lig_dom"/>
</dbReference>
<gene>
    <name evidence="2" type="ORF">NG653_00505</name>
</gene>
<keyword evidence="3" id="KW-1185">Reference proteome</keyword>